<keyword evidence="1" id="KW-0472">Membrane</keyword>
<accession>A0A1M4XIB4</accession>
<evidence type="ECO:0000313" key="2">
    <source>
        <dbReference type="EMBL" id="SHE93063.1"/>
    </source>
</evidence>
<dbReference type="AlphaFoldDB" id="A0A1M4XIB4"/>
<dbReference type="PANTHER" id="PTHR37304:SF1">
    <property type="entry name" value="MEMBRANE PROTEIN"/>
    <property type="match status" value="1"/>
</dbReference>
<sequence>MKTLDNIALALTIIGGLNWLLVGLFEFDLVASIFGGQTALLAKIVYVLVGLSALYCLKFFGNINRTNVNR</sequence>
<gene>
    <name evidence="2" type="ORF">SAMN02745249_01454</name>
</gene>
<feature type="transmembrane region" description="Helical" evidence="1">
    <location>
        <begin position="7"/>
        <end position="34"/>
    </location>
</feature>
<dbReference type="Proteomes" id="UP000184128">
    <property type="component" value="Unassembled WGS sequence"/>
</dbReference>
<evidence type="ECO:0008006" key="4">
    <source>
        <dbReference type="Google" id="ProtNLM"/>
    </source>
</evidence>
<reference evidence="2 3" key="1">
    <citation type="submission" date="2016-11" db="EMBL/GenBank/DDBJ databases">
        <authorList>
            <person name="Jaros S."/>
            <person name="Januszkiewicz K."/>
            <person name="Wedrychowicz H."/>
        </authorList>
    </citation>
    <scope>NUCLEOTIDE SEQUENCE [LARGE SCALE GENOMIC DNA]</scope>
    <source>
        <strain evidence="2 3">DSM 15692</strain>
    </source>
</reference>
<organism evidence="2 3">
    <name type="scientific">Atopostipes suicloacalis DSM 15692</name>
    <dbReference type="NCBI Taxonomy" id="1121025"/>
    <lineage>
        <taxon>Bacteria</taxon>
        <taxon>Bacillati</taxon>
        <taxon>Bacillota</taxon>
        <taxon>Bacilli</taxon>
        <taxon>Lactobacillales</taxon>
        <taxon>Carnobacteriaceae</taxon>
        <taxon>Atopostipes</taxon>
    </lineage>
</organism>
<keyword evidence="1" id="KW-1133">Transmembrane helix</keyword>
<name>A0A1M4XIB4_9LACT</name>
<dbReference type="EMBL" id="FQUF01000021">
    <property type="protein sequence ID" value="SHE93063.1"/>
    <property type="molecule type" value="Genomic_DNA"/>
</dbReference>
<dbReference type="RefSeq" id="WP_073298198.1">
    <property type="nucleotide sequence ID" value="NZ_FQUF01000021.1"/>
</dbReference>
<protein>
    <recommendedName>
        <fullName evidence="4">DUF378 domain-containing protein</fullName>
    </recommendedName>
</protein>
<dbReference type="InterPro" id="IPR007211">
    <property type="entry name" value="DUF378"/>
</dbReference>
<evidence type="ECO:0000256" key="1">
    <source>
        <dbReference type="SAM" id="Phobius"/>
    </source>
</evidence>
<evidence type="ECO:0000313" key="3">
    <source>
        <dbReference type="Proteomes" id="UP000184128"/>
    </source>
</evidence>
<dbReference type="OrthoDB" id="9812136at2"/>
<keyword evidence="3" id="KW-1185">Reference proteome</keyword>
<dbReference type="Pfam" id="PF04070">
    <property type="entry name" value="DUF378"/>
    <property type="match status" value="1"/>
</dbReference>
<proteinExistence type="predicted"/>
<dbReference type="PANTHER" id="PTHR37304">
    <property type="entry name" value="MEMBRANE PROTEIN-RELATED"/>
    <property type="match status" value="1"/>
</dbReference>
<feature type="transmembrane region" description="Helical" evidence="1">
    <location>
        <begin position="40"/>
        <end position="60"/>
    </location>
</feature>
<keyword evidence="1" id="KW-0812">Transmembrane</keyword>